<dbReference type="Proteomes" id="UP000666369">
    <property type="component" value="Unassembled WGS sequence"/>
</dbReference>
<reference evidence="1 2" key="1">
    <citation type="submission" date="2020-01" db="EMBL/GenBank/DDBJ databases">
        <authorList>
            <person name="Lee S.D."/>
        </authorList>
    </citation>
    <scope>NUCLEOTIDE SEQUENCE [LARGE SCALE GENOMIC DNA]</scope>
    <source>
        <strain evidence="1 2">SAP-35</strain>
    </source>
</reference>
<proteinExistence type="predicted"/>
<evidence type="ECO:0008006" key="3">
    <source>
        <dbReference type="Google" id="ProtNLM"/>
    </source>
</evidence>
<reference evidence="2" key="2">
    <citation type="submission" date="2023-07" db="EMBL/GenBank/DDBJ databases">
        <title>Duganella aceri sp. nov., isolated from tree sap.</title>
        <authorList>
            <person name="Kim I.S."/>
        </authorList>
    </citation>
    <scope>NUCLEOTIDE SEQUENCE [LARGE SCALE GENOMIC DNA]</scope>
    <source>
        <strain evidence="2">SAP-35</strain>
    </source>
</reference>
<evidence type="ECO:0000313" key="2">
    <source>
        <dbReference type="Proteomes" id="UP000666369"/>
    </source>
</evidence>
<sequence>MNIIHPPYVPISCEFHDRLEDLATLRRPAAVRYVDQGVVLQREAIIKDVFARGGVEYLALDSGELLRLDQLIEVDGSRLDGAHQIGA</sequence>
<comment type="caution">
    <text evidence="1">The sequence shown here is derived from an EMBL/GenBank/DDBJ whole genome shotgun (WGS) entry which is preliminary data.</text>
</comment>
<evidence type="ECO:0000313" key="1">
    <source>
        <dbReference type="EMBL" id="NGZ87940.1"/>
    </source>
</evidence>
<dbReference type="InterPro" id="IPR038626">
    <property type="entry name" value="Rof-like_sf"/>
</dbReference>
<gene>
    <name evidence="1" type="ORF">GW587_27225</name>
</gene>
<dbReference type="EMBL" id="JAADJT010000015">
    <property type="protein sequence ID" value="NGZ87940.1"/>
    <property type="molecule type" value="Genomic_DNA"/>
</dbReference>
<dbReference type="RefSeq" id="WP_166108057.1">
    <property type="nucleotide sequence ID" value="NZ_JAADJT010000015.1"/>
</dbReference>
<dbReference type="Gene3D" id="2.30.30.400">
    <property type="entry name" value="Rof-like"/>
    <property type="match status" value="1"/>
</dbReference>
<accession>A0ABX0FTB6</accession>
<name>A0ABX0FTB6_9BURK</name>
<keyword evidence="2" id="KW-1185">Reference proteome</keyword>
<dbReference type="SUPFAM" id="SSF101744">
    <property type="entry name" value="Rof/RNase P subunit-like"/>
    <property type="match status" value="1"/>
</dbReference>
<organism evidence="1 2">
    <name type="scientific">Duganella aceris</name>
    <dbReference type="NCBI Taxonomy" id="2703883"/>
    <lineage>
        <taxon>Bacteria</taxon>
        <taxon>Pseudomonadati</taxon>
        <taxon>Pseudomonadota</taxon>
        <taxon>Betaproteobacteria</taxon>
        <taxon>Burkholderiales</taxon>
        <taxon>Oxalobacteraceae</taxon>
        <taxon>Telluria group</taxon>
        <taxon>Duganella</taxon>
    </lineage>
</organism>
<protein>
    <recommendedName>
        <fullName evidence="3">Rho-binding antiterminator</fullName>
    </recommendedName>
</protein>
<dbReference type="InterPro" id="IPR023534">
    <property type="entry name" value="Rof/RNase_P-like"/>
</dbReference>